<sequence length="328" mass="34482">MVRPASNMLLVGAAVLVMLSAVCKAASITACPSKTGYDAVPDWTCSPTKSSDLLKYSSTAAAEAACRANSNCVCFNSAGDVFLSKNTQGSSQRGCAYVKQACDPKTGYETLGKVKIASVKQGGGKESNEGSSAAAELACNADSKCLAFNDAGMVITKVLVVDTNTVTTSCAYKKALCTAKYGFSYRKDSTFNGLSALRGAKSSKMSSAEVAEAFCKITPKCTAWNTKGEYAIGGVKSYESESDVCTYVKHPCPPVPGFTAYADVAVNRGVGGTPVATESSLCFSDIKNMCTNDPNCLVFDTLRNIWRTDAEPTKPFPGMCTYRRVAGL</sequence>
<name>A0A8J4FH01_9CHLO</name>
<comment type="caution">
    <text evidence="1">The sequence shown here is derived from an EMBL/GenBank/DDBJ whole genome shotgun (WGS) entry which is preliminary data.</text>
</comment>
<protein>
    <submittedName>
        <fullName evidence="1">Uncharacterized protein</fullName>
    </submittedName>
</protein>
<evidence type="ECO:0000313" key="2">
    <source>
        <dbReference type="Proteomes" id="UP000747110"/>
    </source>
</evidence>
<dbReference type="Proteomes" id="UP000747110">
    <property type="component" value="Unassembled WGS sequence"/>
</dbReference>
<proteinExistence type="predicted"/>
<gene>
    <name evidence="1" type="ORF">Vretifemale_4564</name>
</gene>
<reference evidence="1" key="1">
    <citation type="journal article" date="2021" name="Proc. Natl. Acad. Sci. U.S.A.">
        <title>Three genomes in the algal genus Volvox reveal the fate of a haploid sex-determining region after a transition to homothallism.</title>
        <authorList>
            <person name="Yamamoto K."/>
            <person name="Hamaji T."/>
            <person name="Kawai-Toyooka H."/>
            <person name="Matsuzaki R."/>
            <person name="Takahashi F."/>
            <person name="Nishimura Y."/>
            <person name="Kawachi M."/>
            <person name="Noguchi H."/>
            <person name="Minakuchi Y."/>
            <person name="Umen J.G."/>
            <person name="Toyoda A."/>
            <person name="Nozaki H."/>
        </authorList>
    </citation>
    <scope>NUCLEOTIDE SEQUENCE</scope>
    <source>
        <strain evidence="1">NIES-3786</strain>
    </source>
</reference>
<keyword evidence="2" id="KW-1185">Reference proteome</keyword>
<organism evidence="1 2">
    <name type="scientific">Volvox reticuliferus</name>
    <dbReference type="NCBI Taxonomy" id="1737510"/>
    <lineage>
        <taxon>Eukaryota</taxon>
        <taxon>Viridiplantae</taxon>
        <taxon>Chlorophyta</taxon>
        <taxon>core chlorophytes</taxon>
        <taxon>Chlorophyceae</taxon>
        <taxon>CS clade</taxon>
        <taxon>Chlamydomonadales</taxon>
        <taxon>Volvocaceae</taxon>
        <taxon>Volvox</taxon>
    </lineage>
</organism>
<accession>A0A8J4FH01</accession>
<evidence type="ECO:0000313" key="1">
    <source>
        <dbReference type="EMBL" id="GIL74637.1"/>
    </source>
</evidence>
<dbReference type="OrthoDB" id="553534at2759"/>
<dbReference type="AlphaFoldDB" id="A0A8J4FH01"/>
<dbReference type="EMBL" id="BNCP01000006">
    <property type="protein sequence ID" value="GIL74637.1"/>
    <property type="molecule type" value="Genomic_DNA"/>
</dbReference>